<dbReference type="GO" id="GO:0003824">
    <property type="term" value="F:catalytic activity"/>
    <property type="evidence" value="ECO:0007669"/>
    <property type="project" value="InterPro"/>
</dbReference>
<protein>
    <recommendedName>
        <fullName evidence="1">Radical SAM core domain-containing protein</fullName>
    </recommendedName>
</protein>
<dbReference type="NCBIfam" id="TIGR03960">
    <property type="entry name" value="rSAM_fuse_unch"/>
    <property type="match status" value="1"/>
</dbReference>
<accession>A0A140LA78</accession>
<evidence type="ECO:0000313" key="3">
    <source>
        <dbReference type="Proteomes" id="UP000070427"/>
    </source>
</evidence>
<name>A0A140LA78_9FIRM</name>
<evidence type="ECO:0000313" key="2">
    <source>
        <dbReference type="EMBL" id="KXG77453.1"/>
    </source>
</evidence>
<keyword evidence="3" id="KW-1185">Reference proteome</keyword>
<dbReference type="SMART" id="SM00729">
    <property type="entry name" value="Elp3"/>
    <property type="match status" value="1"/>
</dbReference>
<dbReference type="InParanoid" id="A0A140LA78"/>
<dbReference type="PANTHER" id="PTHR42731:SF1">
    <property type="entry name" value="RADICAL SAM DOMAIN PROTEIN"/>
    <property type="match status" value="1"/>
</dbReference>
<evidence type="ECO:0000259" key="1">
    <source>
        <dbReference type="PROSITE" id="PS51918"/>
    </source>
</evidence>
<dbReference type="CDD" id="cd01335">
    <property type="entry name" value="Radical_SAM"/>
    <property type="match status" value="1"/>
</dbReference>
<dbReference type="SFLD" id="SFLDG01082">
    <property type="entry name" value="B12-binding_domain_containing"/>
    <property type="match status" value="1"/>
</dbReference>
<dbReference type="Pfam" id="PF04055">
    <property type="entry name" value="Radical_SAM"/>
    <property type="match status" value="1"/>
</dbReference>
<dbReference type="InterPro" id="IPR058240">
    <property type="entry name" value="rSAM_sf"/>
</dbReference>
<dbReference type="STRING" id="520764.AN618_11810"/>
<reference evidence="2 3" key="1">
    <citation type="submission" date="2015-12" db="EMBL/GenBank/DDBJ databases">
        <title>Draft genome sequnece of Fervidicola ferrireducens strain Y170.</title>
        <authorList>
            <person name="Patel B.K."/>
        </authorList>
    </citation>
    <scope>NUCLEOTIDE SEQUENCE [LARGE SCALE GENOMIC DNA]</scope>
    <source>
        <strain evidence="2 3">Y170</strain>
    </source>
</reference>
<comment type="caution">
    <text evidence="2">The sequence shown here is derived from an EMBL/GenBank/DDBJ whole genome shotgun (WGS) entry which is preliminary data.</text>
</comment>
<dbReference type="SUPFAM" id="SSF102114">
    <property type="entry name" value="Radical SAM enzymes"/>
    <property type="match status" value="1"/>
</dbReference>
<dbReference type="AlphaFoldDB" id="A0A140LA78"/>
<dbReference type="InterPro" id="IPR006638">
    <property type="entry name" value="Elp3/MiaA/NifB-like_rSAM"/>
</dbReference>
<dbReference type="Pfam" id="PF19864">
    <property type="entry name" value="Radical_SAM_N2"/>
    <property type="match status" value="1"/>
</dbReference>
<dbReference type="PROSITE" id="PS51918">
    <property type="entry name" value="RADICAL_SAM"/>
    <property type="match status" value="1"/>
</dbReference>
<dbReference type="Gene3D" id="3.80.30.20">
    <property type="entry name" value="tm_1862 like domain"/>
    <property type="match status" value="1"/>
</dbReference>
<organism evidence="2 3">
    <name type="scientific">Fervidicola ferrireducens</name>
    <dbReference type="NCBI Taxonomy" id="520764"/>
    <lineage>
        <taxon>Bacteria</taxon>
        <taxon>Bacillati</taxon>
        <taxon>Bacillota</taxon>
        <taxon>Clostridia</taxon>
        <taxon>Thermosediminibacterales</taxon>
        <taxon>Thermosediminibacteraceae</taxon>
        <taxon>Fervidicola</taxon>
    </lineage>
</organism>
<dbReference type="InterPro" id="IPR023404">
    <property type="entry name" value="rSAM_horseshoe"/>
</dbReference>
<sequence length="618" mass="70915">MEIENILDEILPKVSKPTRYVGNELNSVKKDKNGIKVHIALAFPDVYEVGMSHLGLRILYHLLNEREDVYAERVFAPWVDMEDILRQKKIPLFSLESKTPLSEFDMIGFSLQYEMSYSNVVNMLELSGVPIFSSERKDDDPVVIAGGPCAYNPEPLAEIIDLFVIGEAEESILELVDLYIDWKECSAKRSEFLERATQIPGIYVPSLYRVTYNEDGTVREILPRKEGVPERVKKRFIEDLDSVYYPTKLIVPYTDIVHDRAVLEIFRGCTRGCRFCQAGMIYRPVREKSAEKLADIAREMIDATGYEEISLASLSTSDYSDLKRLVEILTAEFKDRRVGLSLPSLRIDSFTLDLARRIMEIKKSGLTFAPEAGTQRLRDVINKGVTEEDLLNSVRGAFEAGWNSVKLYFMIGLPTETYEDLEGIVDLAHEVVDVYREVKGKSKGLRVTVSTSTFVPKPFTPFQWEAQITLEEINERQKFLKKKLKNPHIIYNWHDGRLSFLEAVFSRGDRRLNLVLKKAREKGCRFDGWSDMFAFSKWMEAFSEAGLDPGFYANRPRPEGEFFPWEVIDPGIDRHFLLRELKKAKMAQPTPDCRFDRCHGCGIIKIKGGIRCEVKNED</sequence>
<dbReference type="PANTHER" id="PTHR42731">
    <property type="entry name" value="SLL1084 PROTEIN"/>
    <property type="match status" value="1"/>
</dbReference>
<dbReference type="Proteomes" id="UP000070427">
    <property type="component" value="Unassembled WGS sequence"/>
</dbReference>
<feature type="domain" description="Radical SAM core" evidence="1">
    <location>
        <begin position="255"/>
        <end position="495"/>
    </location>
</feature>
<dbReference type="GO" id="GO:0051536">
    <property type="term" value="F:iron-sulfur cluster binding"/>
    <property type="evidence" value="ECO:0007669"/>
    <property type="project" value="InterPro"/>
</dbReference>
<dbReference type="InterPro" id="IPR045784">
    <property type="entry name" value="Radical_SAM_N2"/>
</dbReference>
<dbReference type="PATRIC" id="fig|520764.3.peg.1219"/>
<dbReference type="InterPro" id="IPR007197">
    <property type="entry name" value="rSAM"/>
</dbReference>
<gene>
    <name evidence="2" type="ORF">AN618_11810</name>
</gene>
<proteinExistence type="predicted"/>
<dbReference type="EMBL" id="LOED01000011">
    <property type="protein sequence ID" value="KXG77453.1"/>
    <property type="molecule type" value="Genomic_DNA"/>
</dbReference>
<dbReference type="InterPro" id="IPR023862">
    <property type="entry name" value="CHP03960_rSAM"/>
</dbReference>
<dbReference type="SFLD" id="SFLDS00029">
    <property type="entry name" value="Radical_SAM"/>
    <property type="match status" value="1"/>
</dbReference>